<accession>H1PPH7</accession>
<evidence type="ECO:0000313" key="1">
    <source>
        <dbReference type="EMBL" id="EHO84501.2"/>
    </source>
</evidence>
<protein>
    <submittedName>
        <fullName evidence="1">Uncharacterized protein</fullName>
    </submittedName>
</protein>
<reference evidence="1 2" key="1">
    <citation type="submission" date="2012-07" db="EMBL/GenBank/DDBJ databases">
        <title>The Genome Sequence of Fusobacterium ulcerans 12_1B.</title>
        <authorList>
            <consortium name="The Broad Institute Genome Sequencing Platform"/>
            <person name="Earl A."/>
            <person name="Ward D."/>
            <person name="Feldgarden M."/>
            <person name="Gevers D."/>
            <person name="Strauss J."/>
            <person name="Ambrose C.E."/>
            <person name="Allen-Vercoe E."/>
            <person name="Walker B."/>
            <person name="Young S.K."/>
            <person name="Zeng Q."/>
            <person name="Gargeya S."/>
            <person name="Fitzgerald M."/>
            <person name="Haas B."/>
            <person name="Abouelleil A."/>
            <person name="Alvarado L."/>
            <person name="Arachchi H.M."/>
            <person name="Berlin A.M."/>
            <person name="Chapman S.B."/>
            <person name="Goldberg J."/>
            <person name="Griggs A."/>
            <person name="Gujja S."/>
            <person name="Hansen M."/>
            <person name="Howarth C."/>
            <person name="Imamovic A."/>
            <person name="Larimer J."/>
            <person name="McCowen C."/>
            <person name="Montmayeur A."/>
            <person name="Murphy C."/>
            <person name="Neiman D."/>
            <person name="Pearson M."/>
            <person name="Priest M."/>
            <person name="Roberts A."/>
            <person name="Saif S."/>
            <person name="Shea T."/>
            <person name="Sisk P."/>
            <person name="Sykes S."/>
            <person name="Wortman J."/>
            <person name="Nusbaum C."/>
            <person name="Birren B."/>
        </authorList>
    </citation>
    <scope>NUCLEOTIDE SEQUENCE [LARGE SCALE GENOMIC DNA]</scope>
    <source>
        <strain evidence="1 2">12_1B</strain>
    </source>
</reference>
<gene>
    <name evidence="1" type="ORF">HMPREF0402_00320</name>
</gene>
<dbReference type="HOGENOM" id="CLU_1774715_0_0_0"/>
<dbReference type="EMBL" id="AGWJ02000004">
    <property type="protein sequence ID" value="EHO84501.2"/>
    <property type="molecule type" value="Genomic_DNA"/>
</dbReference>
<dbReference type="Proteomes" id="UP000003233">
    <property type="component" value="Unassembled WGS sequence"/>
</dbReference>
<proteinExistence type="predicted"/>
<dbReference type="PATRIC" id="fig|457404.5.peg.927"/>
<dbReference type="AlphaFoldDB" id="H1PPH7"/>
<keyword evidence="2" id="KW-1185">Reference proteome</keyword>
<evidence type="ECO:0000313" key="2">
    <source>
        <dbReference type="Proteomes" id="UP000003233"/>
    </source>
</evidence>
<dbReference type="RefSeq" id="WP_016361724.1">
    <property type="nucleotide sequence ID" value="NZ_KE161007.1"/>
</dbReference>
<organism evidence="1 2">
    <name type="scientific">Fusobacterium ulcerans 12-1B</name>
    <dbReference type="NCBI Taxonomy" id="457404"/>
    <lineage>
        <taxon>Bacteria</taxon>
        <taxon>Fusobacteriati</taxon>
        <taxon>Fusobacteriota</taxon>
        <taxon>Fusobacteriia</taxon>
        <taxon>Fusobacteriales</taxon>
        <taxon>Fusobacteriaceae</taxon>
        <taxon>Fusobacterium</taxon>
    </lineage>
</organism>
<sequence length="146" mass="16916">MEEKKLILLSITDKGIPCLWEKGGKDQNGYASAVLIADSKGYKKDGIYFKPLFCDEHALIPVVIGDLVCDFFQDYEDGPVLWQIEDIDPQQQYVSLVKIDKTAAPYLVKMTERKAMHYKCTIPYFVKNWDQKTQYKTAKLKRERRG</sequence>
<comment type="caution">
    <text evidence="1">The sequence shown here is derived from an EMBL/GenBank/DDBJ whole genome shotgun (WGS) entry which is preliminary data.</text>
</comment>
<name>H1PPH7_9FUSO</name>